<dbReference type="Gene3D" id="3.40.50.620">
    <property type="entry name" value="HUPs"/>
    <property type="match status" value="1"/>
</dbReference>
<dbReference type="EMBL" id="CABIKM010000055">
    <property type="protein sequence ID" value="VUZ86408.1"/>
    <property type="molecule type" value="Genomic_DNA"/>
</dbReference>
<gene>
    <name evidence="3" type="ORF">MELA_02811</name>
</gene>
<accession>A0A564ZPC4</accession>
<keyword evidence="4" id="KW-1185">Reference proteome</keyword>
<protein>
    <submittedName>
        <fullName evidence="3">UspA protein</fullName>
    </submittedName>
</protein>
<dbReference type="Proteomes" id="UP000334340">
    <property type="component" value="Unassembled WGS sequence"/>
</dbReference>
<dbReference type="AlphaFoldDB" id="A0A564ZPC4"/>
<dbReference type="InterPro" id="IPR014729">
    <property type="entry name" value="Rossmann-like_a/b/a_fold"/>
</dbReference>
<sequence>MLPKYQKVLVTTDLSPLGNAAVPHAYAIVAEQGGTVILWCAVDVSGMPDPLYSQPTPGETLAEERAEIREDLFSSLEALVPEEVRVEGKVKTEVRVLEISGSVHDAICEEAKAKEVDLIVMASHGYSGMKHLLIGSVVEHVLRTVDRPVLVVRGGK</sequence>
<proteinExistence type="inferred from homology"/>
<name>A0A564ZPC4_9BACT</name>
<feature type="domain" description="UspA" evidence="2">
    <location>
        <begin position="5"/>
        <end position="153"/>
    </location>
</feature>
<dbReference type="PANTHER" id="PTHR46268:SF6">
    <property type="entry name" value="UNIVERSAL STRESS PROTEIN UP12"/>
    <property type="match status" value="1"/>
</dbReference>
<comment type="similarity">
    <text evidence="1">Belongs to the universal stress protein A family.</text>
</comment>
<evidence type="ECO:0000313" key="3">
    <source>
        <dbReference type="EMBL" id="VUZ86408.1"/>
    </source>
</evidence>
<dbReference type="InterPro" id="IPR006015">
    <property type="entry name" value="Universal_stress_UspA"/>
</dbReference>
<dbReference type="PRINTS" id="PR01438">
    <property type="entry name" value="UNVRSLSTRESS"/>
</dbReference>
<evidence type="ECO:0000313" key="4">
    <source>
        <dbReference type="Proteomes" id="UP000334340"/>
    </source>
</evidence>
<dbReference type="Pfam" id="PF00582">
    <property type="entry name" value="Usp"/>
    <property type="match status" value="1"/>
</dbReference>
<evidence type="ECO:0000256" key="1">
    <source>
        <dbReference type="ARBA" id="ARBA00008791"/>
    </source>
</evidence>
<dbReference type="InterPro" id="IPR006016">
    <property type="entry name" value="UspA"/>
</dbReference>
<dbReference type="PANTHER" id="PTHR46268">
    <property type="entry name" value="STRESS RESPONSE PROTEIN NHAX"/>
    <property type="match status" value="1"/>
</dbReference>
<evidence type="ECO:0000259" key="2">
    <source>
        <dbReference type="Pfam" id="PF00582"/>
    </source>
</evidence>
<organism evidence="3 4">
    <name type="scientific">Candidatus Methylomirabilis lanthanidiphila</name>
    <dbReference type="NCBI Taxonomy" id="2211376"/>
    <lineage>
        <taxon>Bacteria</taxon>
        <taxon>Candidatus Methylomirabilota</taxon>
        <taxon>Candidatus Methylomirabilia</taxon>
        <taxon>Candidatus Methylomirabilales</taxon>
        <taxon>Candidatus Methylomirabilaceae</taxon>
        <taxon>Candidatus Methylomirabilis</taxon>
    </lineage>
</organism>
<dbReference type="SUPFAM" id="SSF52402">
    <property type="entry name" value="Adenine nucleotide alpha hydrolases-like"/>
    <property type="match status" value="1"/>
</dbReference>
<dbReference type="CDD" id="cd00293">
    <property type="entry name" value="USP-like"/>
    <property type="match status" value="1"/>
</dbReference>
<reference evidence="3 4" key="1">
    <citation type="submission" date="2019-07" db="EMBL/GenBank/DDBJ databases">
        <authorList>
            <person name="Cremers G."/>
        </authorList>
    </citation>
    <scope>NUCLEOTIDE SEQUENCE [LARGE SCALE GENOMIC DNA]</scope>
</reference>